<dbReference type="NCBIfam" id="TIGR01439">
    <property type="entry name" value="lp_hng_hel_AbrB"/>
    <property type="match status" value="1"/>
</dbReference>
<sequence>MSKITSKLQVTIPKRLAEAYGITPGDEVEFRAAGDIIHLVPAGQRQAVRLSLAERKRAFAAATARQREREKRMTLPKEPPADRGWTREELYDRDKAR</sequence>
<feature type="compositionally biased region" description="Basic and acidic residues" evidence="2">
    <location>
        <begin position="65"/>
        <end position="97"/>
    </location>
</feature>
<dbReference type="Proteomes" id="UP000325372">
    <property type="component" value="Unassembled WGS sequence"/>
</dbReference>
<dbReference type="Pfam" id="PF04014">
    <property type="entry name" value="MazE_antitoxin"/>
    <property type="match status" value="1"/>
</dbReference>
<dbReference type="RefSeq" id="WP_150862583.1">
    <property type="nucleotide sequence ID" value="NZ_VYXP01000001.1"/>
</dbReference>
<dbReference type="Gene3D" id="2.10.260.10">
    <property type="match status" value="1"/>
</dbReference>
<dbReference type="GO" id="GO:0003677">
    <property type="term" value="F:DNA binding"/>
    <property type="evidence" value="ECO:0007669"/>
    <property type="project" value="UniProtKB-UniRule"/>
</dbReference>
<feature type="region of interest" description="Disordered" evidence="2">
    <location>
        <begin position="63"/>
        <end position="97"/>
    </location>
</feature>
<keyword evidence="1 4" id="KW-0238">DNA-binding</keyword>
<evidence type="ECO:0000256" key="2">
    <source>
        <dbReference type="SAM" id="MobiDB-lite"/>
    </source>
</evidence>
<dbReference type="SMART" id="SM00966">
    <property type="entry name" value="SpoVT_AbrB"/>
    <property type="match status" value="1"/>
</dbReference>
<organism evidence="4 5">
    <name type="scientific">Marinihelvus fidelis</name>
    <dbReference type="NCBI Taxonomy" id="2613842"/>
    <lineage>
        <taxon>Bacteria</taxon>
        <taxon>Pseudomonadati</taxon>
        <taxon>Pseudomonadota</taxon>
        <taxon>Gammaproteobacteria</taxon>
        <taxon>Chromatiales</taxon>
        <taxon>Wenzhouxiangellaceae</taxon>
        <taxon>Marinihelvus</taxon>
    </lineage>
</organism>
<keyword evidence="5" id="KW-1185">Reference proteome</keyword>
<dbReference type="EMBL" id="VYXP01000001">
    <property type="protein sequence ID" value="KAA9134017.1"/>
    <property type="molecule type" value="Genomic_DNA"/>
</dbReference>
<gene>
    <name evidence="4" type="ORF">F3N42_00240</name>
</gene>
<evidence type="ECO:0000259" key="3">
    <source>
        <dbReference type="PROSITE" id="PS51740"/>
    </source>
</evidence>
<evidence type="ECO:0000313" key="5">
    <source>
        <dbReference type="Proteomes" id="UP000325372"/>
    </source>
</evidence>
<proteinExistence type="predicted"/>
<accession>A0A5N0TIU2</accession>
<dbReference type="SUPFAM" id="SSF89447">
    <property type="entry name" value="AbrB/MazE/MraZ-like"/>
    <property type="match status" value="1"/>
</dbReference>
<name>A0A5N0TIU2_9GAMM</name>
<evidence type="ECO:0000256" key="1">
    <source>
        <dbReference type="PROSITE-ProRule" id="PRU01076"/>
    </source>
</evidence>
<dbReference type="AlphaFoldDB" id="A0A5N0TIU2"/>
<feature type="domain" description="SpoVT-AbrB" evidence="3">
    <location>
        <begin position="1"/>
        <end position="44"/>
    </location>
</feature>
<dbReference type="InterPro" id="IPR007159">
    <property type="entry name" value="SpoVT-AbrB_dom"/>
</dbReference>
<comment type="caution">
    <text evidence="4">The sequence shown here is derived from an EMBL/GenBank/DDBJ whole genome shotgun (WGS) entry which is preliminary data.</text>
</comment>
<protein>
    <submittedName>
        <fullName evidence="4">AbrB/MazE/SpoVT family DNA-binding domain-containing protein</fullName>
    </submittedName>
</protein>
<evidence type="ECO:0000313" key="4">
    <source>
        <dbReference type="EMBL" id="KAA9134017.1"/>
    </source>
</evidence>
<dbReference type="PROSITE" id="PS51740">
    <property type="entry name" value="SPOVT_ABRB"/>
    <property type="match status" value="1"/>
</dbReference>
<reference evidence="4 5" key="1">
    <citation type="submission" date="2019-09" db="EMBL/GenBank/DDBJ databases">
        <title>Wenzhouxiangella sp. Genome sequencing and assembly.</title>
        <authorList>
            <person name="Zhang R."/>
        </authorList>
    </citation>
    <scope>NUCLEOTIDE SEQUENCE [LARGE SCALE GENOMIC DNA]</scope>
    <source>
        <strain evidence="4 5">W260</strain>
    </source>
</reference>
<dbReference type="InterPro" id="IPR037914">
    <property type="entry name" value="SpoVT-AbrB_sf"/>
</dbReference>